<feature type="region of interest" description="Disordered" evidence="1">
    <location>
        <begin position="324"/>
        <end position="349"/>
    </location>
</feature>
<evidence type="ECO:0000313" key="3">
    <source>
        <dbReference type="Proteomes" id="UP000811246"/>
    </source>
</evidence>
<feature type="compositionally biased region" description="Basic and acidic residues" evidence="1">
    <location>
        <begin position="186"/>
        <end position="206"/>
    </location>
</feature>
<name>A0A922JKS3_CARIL</name>
<proteinExistence type="predicted"/>
<evidence type="ECO:0000256" key="1">
    <source>
        <dbReference type="SAM" id="MobiDB-lite"/>
    </source>
</evidence>
<feature type="compositionally biased region" description="Acidic residues" evidence="1">
    <location>
        <begin position="93"/>
        <end position="105"/>
    </location>
</feature>
<sequence>MEMEVVVPVAPVDFNFDSSCSSPYMTAPSSPQRFGNFYFSAPTSPTRASAFYHEFNSLSLHDMIPRSSASSIPFNWEERPGIPKSKATNNGESDNDNDGGEDFEFDFSGHLERTSLSADELFDGGKIKPLKPPPRLQVGIGANDHSVSISSPRSPRSRISQGKRMVQEALSPRHKKDFDPFAAAIEETRKKGELDQRQGREQEQKRGRGKFSAGSSSSSFLRRGTRSLSPLRVSDLVLGEEENSPAPKINNIPSTASNTKASTPSSSAYSSFLSSFSFSQGYRKWRLKDFLLFRSASEGRATGKDPLTKYAVLSKNKLAEDIKNSSFRSTDSSGSVSSSRRRGPVSAHEKHYTVNRAVSEEMRRKTFLPYKQGLLGCLGFNPGVHEVTKAFGSLTRG</sequence>
<reference evidence="2" key="1">
    <citation type="submission" date="2021-01" db="EMBL/GenBank/DDBJ databases">
        <authorList>
            <person name="Lovell J.T."/>
            <person name="Bentley N."/>
            <person name="Bhattarai G."/>
            <person name="Jenkins J.W."/>
            <person name="Sreedasyam A."/>
            <person name="Alarcon Y."/>
            <person name="Bock C."/>
            <person name="Boston L."/>
            <person name="Carlson J."/>
            <person name="Cervantes K."/>
            <person name="Clermont K."/>
            <person name="Krom N."/>
            <person name="Kubenka K."/>
            <person name="Mamidi S."/>
            <person name="Mattison C."/>
            <person name="Monteros M."/>
            <person name="Pisani C."/>
            <person name="Plott C."/>
            <person name="Rajasekar S."/>
            <person name="Rhein H.S."/>
            <person name="Rohla C."/>
            <person name="Song M."/>
            <person name="Hilaire R.S."/>
            <person name="Shu S."/>
            <person name="Wells L."/>
            <person name="Wang X."/>
            <person name="Webber J."/>
            <person name="Heerema R.J."/>
            <person name="Klein P."/>
            <person name="Conner P."/>
            <person name="Grauke L."/>
            <person name="Grimwood J."/>
            <person name="Schmutz J."/>
            <person name="Randall J.J."/>
        </authorList>
    </citation>
    <scope>NUCLEOTIDE SEQUENCE</scope>
    <source>
        <tissue evidence="2">Leaf</tissue>
    </source>
</reference>
<comment type="caution">
    <text evidence="2">The sequence shown here is derived from an EMBL/GenBank/DDBJ whole genome shotgun (WGS) entry which is preliminary data.</text>
</comment>
<feature type="region of interest" description="Disordered" evidence="1">
    <location>
        <begin position="71"/>
        <end position="106"/>
    </location>
</feature>
<evidence type="ECO:0000313" key="2">
    <source>
        <dbReference type="EMBL" id="KAG6711455.1"/>
    </source>
</evidence>
<evidence type="ECO:0008006" key="4">
    <source>
        <dbReference type="Google" id="ProtNLM"/>
    </source>
</evidence>
<feature type="compositionally biased region" description="Low complexity" evidence="1">
    <location>
        <begin position="148"/>
        <end position="160"/>
    </location>
</feature>
<dbReference type="Pfam" id="PF07816">
    <property type="entry name" value="DUF1645"/>
    <property type="match status" value="1"/>
</dbReference>
<protein>
    <recommendedName>
        <fullName evidence="4">Calmodulin-binding protein</fullName>
    </recommendedName>
</protein>
<dbReference type="Proteomes" id="UP000811246">
    <property type="component" value="Chromosome 5"/>
</dbReference>
<gene>
    <name evidence="2" type="ORF">I3842_05G054100</name>
</gene>
<dbReference type="EMBL" id="CM031829">
    <property type="protein sequence ID" value="KAG6711455.1"/>
    <property type="molecule type" value="Genomic_DNA"/>
</dbReference>
<feature type="compositionally biased region" description="Low complexity" evidence="1">
    <location>
        <begin position="325"/>
        <end position="338"/>
    </location>
</feature>
<dbReference type="OrthoDB" id="667051at2759"/>
<dbReference type="InterPro" id="IPR012442">
    <property type="entry name" value="DUF1645_plant"/>
</dbReference>
<feature type="compositionally biased region" description="Low complexity" evidence="1">
    <location>
        <begin position="210"/>
        <end position="224"/>
    </location>
</feature>
<feature type="region of interest" description="Disordered" evidence="1">
    <location>
        <begin position="239"/>
        <end position="264"/>
    </location>
</feature>
<dbReference type="AlphaFoldDB" id="A0A922JKS3"/>
<feature type="compositionally biased region" description="Polar residues" evidence="1">
    <location>
        <begin position="251"/>
        <end position="261"/>
    </location>
</feature>
<organism evidence="2 3">
    <name type="scientific">Carya illinoinensis</name>
    <name type="common">Pecan</name>
    <dbReference type="NCBI Taxonomy" id="32201"/>
    <lineage>
        <taxon>Eukaryota</taxon>
        <taxon>Viridiplantae</taxon>
        <taxon>Streptophyta</taxon>
        <taxon>Embryophyta</taxon>
        <taxon>Tracheophyta</taxon>
        <taxon>Spermatophyta</taxon>
        <taxon>Magnoliopsida</taxon>
        <taxon>eudicotyledons</taxon>
        <taxon>Gunneridae</taxon>
        <taxon>Pentapetalae</taxon>
        <taxon>rosids</taxon>
        <taxon>fabids</taxon>
        <taxon>Fagales</taxon>
        <taxon>Juglandaceae</taxon>
        <taxon>Carya</taxon>
    </lineage>
</organism>
<feature type="region of interest" description="Disordered" evidence="1">
    <location>
        <begin position="140"/>
        <end position="224"/>
    </location>
</feature>
<accession>A0A922JKS3</accession>
<dbReference type="PANTHER" id="PTHR33095:SF81">
    <property type="entry name" value="OS07G0619500 PROTEIN"/>
    <property type="match status" value="1"/>
</dbReference>
<dbReference type="PANTHER" id="PTHR33095">
    <property type="entry name" value="OS07G0619500 PROTEIN"/>
    <property type="match status" value="1"/>
</dbReference>